<gene>
    <name evidence="2" type="ORF">OD750_019890</name>
</gene>
<dbReference type="Pfam" id="PF20613">
    <property type="entry name" value="HipA_2"/>
    <property type="match status" value="1"/>
</dbReference>
<dbReference type="EMBL" id="JAOVZO020000019">
    <property type="protein sequence ID" value="MDC8014813.1"/>
    <property type="molecule type" value="Genomic_DNA"/>
</dbReference>
<reference evidence="2" key="1">
    <citation type="submission" date="2023-02" db="EMBL/GenBank/DDBJ databases">
        <title>Tahibacter soli sp. nov. isolated from soil.</title>
        <authorList>
            <person name="Baek J.H."/>
            <person name="Lee J.K."/>
            <person name="Choi D.G."/>
            <person name="Jeon C.O."/>
        </authorList>
    </citation>
    <scope>NUCLEOTIDE SEQUENCE</scope>
    <source>
        <strain evidence="2">BL</strain>
    </source>
</reference>
<sequence>MLCEWLAGHMARALDLPVPDFAVVRAPPELIFAHAEGNELGPLPAFASHVANSWQELSASHLDEVDDALKRDVAVFDWWVRNQDRTLKTQSGNPNLLWNGSEKQLVVIDHNLAFDRDFDAKTFHDTHVFADALAQVRGDESLQDGLAQRLRTALKIAEQVCDEAPPEWWFADEERTIAVDFDRTAVMSILRRCDSAEFWRFDT</sequence>
<proteinExistence type="predicted"/>
<protein>
    <recommendedName>
        <fullName evidence="1">HipA-like kinase domain-containing protein</fullName>
    </recommendedName>
</protein>
<feature type="domain" description="HipA-like kinase" evidence="1">
    <location>
        <begin position="2"/>
        <end position="200"/>
    </location>
</feature>
<organism evidence="2 3">
    <name type="scientific">Tahibacter soli</name>
    <dbReference type="NCBI Taxonomy" id="2983605"/>
    <lineage>
        <taxon>Bacteria</taxon>
        <taxon>Pseudomonadati</taxon>
        <taxon>Pseudomonadota</taxon>
        <taxon>Gammaproteobacteria</taxon>
        <taxon>Lysobacterales</taxon>
        <taxon>Rhodanobacteraceae</taxon>
        <taxon>Tahibacter</taxon>
    </lineage>
</organism>
<evidence type="ECO:0000313" key="3">
    <source>
        <dbReference type="Proteomes" id="UP001139971"/>
    </source>
</evidence>
<keyword evidence="3" id="KW-1185">Reference proteome</keyword>
<evidence type="ECO:0000259" key="1">
    <source>
        <dbReference type="Pfam" id="PF20613"/>
    </source>
</evidence>
<comment type="caution">
    <text evidence="2">The sequence shown here is derived from an EMBL/GenBank/DDBJ whole genome shotgun (WGS) entry which is preliminary data.</text>
</comment>
<accession>A0A9X3YQ26</accession>
<dbReference type="Proteomes" id="UP001139971">
    <property type="component" value="Unassembled WGS sequence"/>
</dbReference>
<dbReference type="InterPro" id="IPR046748">
    <property type="entry name" value="HipA_2"/>
</dbReference>
<name>A0A9X3YQ26_9GAMM</name>
<evidence type="ECO:0000313" key="2">
    <source>
        <dbReference type="EMBL" id="MDC8014813.1"/>
    </source>
</evidence>
<dbReference type="AlphaFoldDB" id="A0A9X3YQ26"/>